<feature type="transmembrane region" description="Helical" evidence="1">
    <location>
        <begin position="37"/>
        <end position="57"/>
    </location>
</feature>
<feature type="transmembrane region" description="Helical" evidence="1">
    <location>
        <begin position="373"/>
        <end position="390"/>
    </location>
</feature>
<dbReference type="NCBIfam" id="NF047321">
    <property type="entry name" value="SCO7613_CTERM"/>
    <property type="match status" value="1"/>
</dbReference>
<feature type="transmembrane region" description="Helical" evidence="1">
    <location>
        <begin position="320"/>
        <end position="337"/>
    </location>
</feature>
<reference evidence="2 4" key="1">
    <citation type="submission" date="2020-01" db="EMBL/GenBank/DDBJ databases">
        <title>the WGS Modestobacter muralis CPCC 204518.</title>
        <authorList>
            <person name="Jiang Z."/>
        </authorList>
    </citation>
    <scope>NUCLEOTIDE SEQUENCE [LARGE SCALE GENOMIC DNA]</scope>
    <source>
        <strain evidence="2 4">DSM 100205</strain>
    </source>
</reference>
<name>A0A6P0EPH8_9ACTN</name>
<evidence type="ECO:0000313" key="4">
    <source>
        <dbReference type="Proteomes" id="UP000468828"/>
    </source>
</evidence>
<feature type="transmembrane region" description="Helical" evidence="1">
    <location>
        <begin position="241"/>
        <end position="259"/>
    </location>
</feature>
<accession>A0A6P0EPH8</accession>
<sequence>MTGDPEVVYPPPVGAPYVPPPAAPEADRLGPVSPQQVLLTTGAVALTAAGAASLAAVGRPLGQLLLAALAVGTAVASWTAGRRGLRTSEETLAAAAVVLAGVCAWSAGSSAGSRALLLGGLAAVLLLAGLLARTASAWPIGSWLAAQLAVLAVLTGHGWDGDLVLGTAVAGLLVVRVARRPVAEVALATTALWWVAGVAAGAVRVWTTTAPGTAALLVGAAAALALVRSRRDLRAVLGPRPLVPVVSGVVAGTGIAGALQGSGAAGAPTAGYLGLVVAAAVAARADPGPQGLARPVGLALASTCTALSAGQLLLEGRWTALGLLLMAAAVPAVLVAARQPADRPGALPIAVGCLAAAALFLEADGAAAPGRTGVELLVLAVVALGAASLERHSRSEVPLALSAVGVGALAVVHLGWSGDLLAPAAGLGVLGAALTGYAARTGRTPARAGGCAALVAAAWLAAADAGADLPEAYTLPAAAVLLLYAGRALATERSWPAWGPALVTGFAPSVTLAVLDDGLLRLVLVVAAAALAMTLASRSDVRAPFVVGAVSVMTVALGRLAATLPFPGVLAVLVAGVVLLAVGSRYETRRRKTAPRVADMR</sequence>
<gene>
    <name evidence="3" type="ORF">G3R41_02095</name>
    <name evidence="2" type="ORF">GCU67_02095</name>
</gene>
<keyword evidence="1" id="KW-0472">Membrane</keyword>
<feature type="transmembrane region" description="Helical" evidence="1">
    <location>
        <begin position="420"/>
        <end position="439"/>
    </location>
</feature>
<feature type="transmembrane region" description="Helical" evidence="1">
    <location>
        <begin position="185"/>
        <end position="206"/>
    </location>
</feature>
<feature type="transmembrane region" description="Helical" evidence="1">
    <location>
        <begin position="397"/>
        <end position="414"/>
    </location>
</feature>
<feature type="transmembrane region" description="Helical" evidence="1">
    <location>
        <begin position="92"/>
        <end position="108"/>
    </location>
</feature>
<dbReference type="Proteomes" id="UP000471152">
    <property type="component" value="Unassembled WGS sequence"/>
</dbReference>
<feature type="transmembrane region" description="Helical" evidence="1">
    <location>
        <begin position="265"/>
        <end position="283"/>
    </location>
</feature>
<feature type="transmembrane region" description="Helical" evidence="1">
    <location>
        <begin position="212"/>
        <end position="229"/>
    </location>
</feature>
<feature type="transmembrane region" description="Helical" evidence="1">
    <location>
        <begin position="63"/>
        <end position="80"/>
    </location>
</feature>
<dbReference type="RefSeq" id="WP_163609433.1">
    <property type="nucleotide sequence ID" value="NZ_JAAGWB010000007.1"/>
</dbReference>
<reference evidence="3 5" key="2">
    <citation type="submission" date="2020-02" db="EMBL/GenBank/DDBJ databases">
        <title>The WGS of Modestobacter muralis DSM 100205.</title>
        <authorList>
            <person name="Jiang Z."/>
        </authorList>
    </citation>
    <scope>NUCLEOTIDE SEQUENCE [LARGE SCALE GENOMIC DNA]</scope>
    <source>
        <strain evidence="3 5">DSM 100205</strain>
    </source>
</reference>
<feature type="transmembrane region" description="Helical" evidence="1">
    <location>
        <begin position="568"/>
        <end position="586"/>
    </location>
</feature>
<evidence type="ECO:0008006" key="6">
    <source>
        <dbReference type="Google" id="ProtNLM"/>
    </source>
</evidence>
<keyword evidence="4" id="KW-1185">Reference proteome</keyword>
<evidence type="ECO:0000313" key="3">
    <source>
        <dbReference type="EMBL" id="NEN49734.1"/>
    </source>
</evidence>
<keyword evidence="1" id="KW-1133">Transmembrane helix</keyword>
<feature type="transmembrane region" description="Helical" evidence="1">
    <location>
        <begin position="344"/>
        <end position="361"/>
    </location>
</feature>
<dbReference type="EMBL" id="JAAGWH010000007">
    <property type="protein sequence ID" value="NEK92967.1"/>
    <property type="molecule type" value="Genomic_DNA"/>
</dbReference>
<dbReference type="InterPro" id="IPR058062">
    <property type="entry name" value="SCO7613_C"/>
</dbReference>
<feature type="transmembrane region" description="Helical" evidence="1">
    <location>
        <begin position="519"/>
        <end position="536"/>
    </location>
</feature>
<keyword evidence="1" id="KW-0812">Transmembrane</keyword>
<comment type="caution">
    <text evidence="2">The sequence shown here is derived from an EMBL/GenBank/DDBJ whole genome shotgun (WGS) entry which is preliminary data.</text>
</comment>
<organism evidence="2 4">
    <name type="scientific">Modestobacter muralis</name>
    <dbReference type="NCBI Taxonomy" id="1608614"/>
    <lineage>
        <taxon>Bacteria</taxon>
        <taxon>Bacillati</taxon>
        <taxon>Actinomycetota</taxon>
        <taxon>Actinomycetes</taxon>
        <taxon>Geodermatophilales</taxon>
        <taxon>Geodermatophilaceae</taxon>
        <taxon>Modestobacter</taxon>
    </lineage>
</organism>
<evidence type="ECO:0000256" key="1">
    <source>
        <dbReference type="SAM" id="Phobius"/>
    </source>
</evidence>
<dbReference type="Proteomes" id="UP000468828">
    <property type="component" value="Unassembled WGS sequence"/>
</dbReference>
<feature type="transmembrane region" description="Helical" evidence="1">
    <location>
        <begin position="114"/>
        <end position="131"/>
    </location>
</feature>
<proteinExistence type="predicted"/>
<dbReference type="EMBL" id="JAAGWB010000007">
    <property type="protein sequence ID" value="NEN49734.1"/>
    <property type="molecule type" value="Genomic_DNA"/>
</dbReference>
<evidence type="ECO:0000313" key="5">
    <source>
        <dbReference type="Proteomes" id="UP000471152"/>
    </source>
</evidence>
<feature type="transmembrane region" description="Helical" evidence="1">
    <location>
        <begin position="295"/>
        <end position="314"/>
    </location>
</feature>
<dbReference type="AlphaFoldDB" id="A0A6P0EPH8"/>
<feature type="transmembrane region" description="Helical" evidence="1">
    <location>
        <begin position="163"/>
        <end position="178"/>
    </location>
</feature>
<evidence type="ECO:0000313" key="2">
    <source>
        <dbReference type="EMBL" id="NEK92967.1"/>
    </source>
</evidence>
<protein>
    <recommendedName>
        <fullName evidence="6">DUF2157 domain-containing protein</fullName>
    </recommendedName>
</protein>